<name>A0ABR4IUZ7_9EURO</name>
<reference evidence="2 3" key="1">
    <citation type="submission" date="2024-07" db="EMBL/GenBank/DDBJ databases">
        <title>Section-level genome sequencing and comparative genomics of Aspergillus sections Usti and Cavernicolus.</title>
        <authorList>
            <consortium name="Lawrence Berkeley National Laboratory"/>
            <person name="Nybo J.L."/>
            <person name="Vesth T.C."/>
            <person name="Theobald S."/>
            <person name="Frisvad J.C."/>
            <person name="Larsen T.O."/>
            <person name="Kjaerboelling I."/>
            <person name="Rothschild-Mancinelli K."/>
            <person name="Lyhne E.K."/>
            <person name="Kogle M.E."/>
            <person name="Barry K."/>
            <person name="Clum A."/>
            <person name="Na H."/>
            <person name="Ledsgaard L."/>
            <person name="Lin J."/>
            <person name="Lipzen A."/>
            <person name="Kuo A."/>
            <person name="Riley R."/>
            <person name="Mondo S."/>
            <person name="LaButti K."/>
            <person name="Haridas S."/>
            <person name="Pangalinan J."/>
            <person name="Salamov A.A."/>
            <person name="Simmons B.A."/>
            <person name="Magnuson J.K."/>
            <person name="Chen J."/>
            <person name="Drula E."/>
            <person name="Henrissat B."/>
            <person name="Wiebenga A."/>
            <person name="Lubbers R.J."/>
            <person name="Gomes A.C."/>
            <person name="Makela M.R."/>
            <person name="Stajich J."/>
            <person name="Grigoriev I.V."/>
            <person name="Mortensen U.H."/>
            <person name="De vries R.P."/>
            <person name="Baker S.E."/>
            <person name="Andersen M.R."/>
        </authorList>
    </citation>
    <scope>NUCLEOTIDE SEQUENCE [LARGE SCALE GENOMIC DNA]</scope>
    <source>
        <strain evidence="2 3">CBS 600.67</strain>
    </source>
</reference>
<sequence>MGSEQADVLHSLFGRKVVRISESLVVKPGPNLRAHEAETLRFVAANTTIPIPKVHDVHYEDGRPQRRLYRGVGRGKAIIGQHSVIEGGPFESEQMFNEFILADIVRAAPDLLRHYAKHALQDTHEIVFTHSDFAPRNILVDENGKVTAVLDSEDYLPHILPRGVFLSSYSTTLENV</sequence>
<dbReference type="EMBL" id="JBFXLS010000009">
    <property type="protein sequence ID" value="KAL2831570.1"/>
    <property type="molecule type" value="Genomic_DNA"/>
</dbReference>
<organism evidence="2 3">
    <name type="scientific">Aspergillus cavernicola</name>
    <dbReference type="NCBI Taxonomy" id="176166"/>
    <lineage>
        <taxon>Eukaryota</taxon>
        <taxon>Fungi</taxon>
        <taxon>Dikarya</taxon>
        <taxon>Ascomycota</taxon>
        <taxon>Pezizomycotina</taxon>
        <taxon>Eurotiomycetes</taxon>
        <taxon>Eurotiomycetidae</taxon>
        <taxon>Eurotiales</taxon>
        <taxon>Aspergillaceae</taxon>
        <taxon>Aspergillus</taxon>
        <taxon>Aspergillus subgen. Nidulantes</taxon>
    </lineage>
</organism>
<dbReference type="PANTHER" id="PTHR21310:SF58">
    <property type="entry name" value="AMINOGLYCOSIDE PHOSPHOTRANSFERASE DOMAIN-CONTAINING PROTEIN"/>
    <property type="match status" value="1"/>
</dbReference>
<protein>
    <recommendedName>
        <fullName evidence="1">Aminoglycoside phosphotransferase domain-containing protein</fullName>
    </recommendedName>
</protein>
<comment type="caution">
    <text evidence="2">The sequence shown here is derived from an EMBL/GenBank/DDBJ whole genome shotgun (WGS) entry which is preliminary data.</text>
</comment>
<evidence type="ECO:0000313" key="2">
    <source>
        <dbReference type="EMBL" id="KAL2831570.1"/>
    </source>
</evidence>
<keyword evidence="3" id="KW-1185">Reference proteome</keyword>
<feature type="domain" description="Aminoglycoside phosphotransferase" evidence="1">
    <location>
        <begin position="109"/>
        <end position="154"/>
    </location>
</feature>
<evidence type="ECO:0000259" key="1">
    <source>
        <dbReference type="Pfam" id="PF01636"/>
    </source>
</evidence>
<dbReference type="InterPro" id="IPR011009">
    <property type="entry name" value="Kinase-like_dom_sf"/>
</dbReference>
<dbReference type="InterPro" id="IPR002575">
    <property type="entry name" value="Aminoglycoside_PTrfase"/>
</dbReference>
<dbReference type="SUPFAM" id="SSF56112">
    <property type="entry name" value="Protein kinase-like (PK-like)"/>
    <property type="match status" value="1"/>
</dbReference>
<dbReference type="Gene3D" id="3.90.1200.10">
    <property type="match status" value="1"/>
</dbReference>
<dbReference type="Proteomes" id="UP001610335">
    <property type="component" value="Unassembled WGS sequence"/>
</dbReference>
<accession>A0ABR4IUZ7</accession>
<proteinExistence type="predicted"/>
<gene>
    <name evidence="2" type="ORF">BDW59DRAFT_157998</name>
</gene>
<dbReference type="InterPro" id="IPR051678">
    <property type="entry name" value="AGP_Transferase"/>
</dbReference>
<dbReference type="Pfam" id="PF01636">
    <property type="entry name" value="APH"/>
    <property type="match status" value="1"/>
</dbReference>
<dbReference type="PANTHER" id="PTHR21310">
    <property type="entry name" value="AMINOGLYCOSIDE PHOSPHOTRANSFERASE-RELATED-RELATED"/>
    <property type="match status" value="1"/>
</dbReference>
<evidence type="ECO:0000313" key="3">
    <source>
        <dbReference type="Proteomes" id="UP001610335"/>
    </source>
</evidence>